<dbReference type="InterPro" id="IPR028098">
    <property type="entry name" value="Glyco_trans_4-like_N"/>
</dbReference>
<gene>
    <name evidence="3" type="ORF">EYD46_04950</name>
</gene>
<evidence type="ECO:0000313" key="3">
    <source>
        <dbReference type="EMBL" id="TBN17667.1"/>
    </source>
</evidence>
<accession>A0A4Q9FRF0</accession>
<comment type="caution">
    <text evidence="3">The sequence shown here is derived from an EMBL/GenBank/DDBJ whole genome shotgun (WGS) entry which is preliminary data.</text>
</comment>
<dbReference type="AlphaFoldDB" id="A0A4Q9FRF0"/>
<dbReference type="GO" id="GO:0016757">
    <property type="term" value="F:glycosyltransferase activity"/>
    <property type="evidence" value="ECO:0007669"/>
    <property type="project" value="InterPro"/>
</dbReference>
<dbReference type="Proteomes" id="UP000292372">
    <property type="component" value="Unassembled WGS sequence"/>
</dbReference>
<dbReference type="SUPFAM" id="SSF53756">
    <property type="entry name" value="UDP-Glycosyltransferase/glycogen phosphorylase"/>
    <property type="match status" value="1"/>
</dbReference>
<name>A0A4Q9FRF0_9FLAO</name>
<feature type="domain" description="Glycosyl transferase family 1" evidence="1">
    <location>
        <begin position="186"/>
        <end position="341"/>
    </location>
</feature>
<evidence type="ECO:0000313" key="4">
    <source>
        <dbReference type="Proteomes" id="UP000292372"/>
    </source>
</evidence>
<dbReference type="PANTHER" id="PTHR12526:SF630">
    <property type="entry name" value="GLYCOSYLTRANSFERASE"/>
    <property type="match status" value="1"/>
</dbReference>
<dbReference type="Gene3D" id="3.40.50.2000">
    <property type="entry name" value="Glycogen Phosphorylase B"/>
    <property type="match status" value="2"/>
</dbReference>
<evidence type="ECO:0000259" key="1">
    <source>
        <dbReference type="Pfam" id="PF00534"/>
    </source>
</evidence>
<dbReference type="InterPro" id="IPR001296">
    <property type="entry name" value="Glyco_trans_1"/>
</dbReference>
<keyword evidence="3" id="KW-0808">Transferase</keyword>
<sequence length="366" mass="41617">MNKKKISFVIGALTAGGAERVITNLSNQLIEKYEVHIISLIKKESEPFYKLNSNIKLFTCTEQYKPSSSIIQGIKLNYSLYKTISNYLKKEKIDLFIGFITSANVLAILAAKKNNIPCIISERNYPKKSTTPLQWRILRKLLYKKAEFLVVQTDEMKKQFESIINKNKIVILKNPIAPELTNARDTSQKKENLILNVGSLSNQKAQDVLIKAFANINHNNWKLIIVGKGEKQKEYEELIKSLKLDDKINLLGQTKDIAHYYNKSRIFAFTSIFEGSPNALIEAMHFGLPCVSTDCPTGPSELITDGHSGFLIPIGDQKQLEDRLSELISDEKLREKFSVNAVESVKFLEAEPVTMEWNNLFEKLLN</sequence>
<dbReference type="CDD" id="cd03820">
    <property type="entry name" value="GT4_AmsD-like"/>
    <property type="match status" value="1"/>
</dbReference>
<dbReference type="Pfam" id="PF00534">
    <property type="entry name" value="Glycos_transf_1"/>
    <property type="match status" value="1"/>
</dbReference>
<dbReference type="EMBL" id="SIRS01000002">
    <property type="protein sequence ID" value="TBN17667.1"/>
    <property type="molecule type" value="Genomic_DNA"/>
</dbReference>
<dbReference type="OrthoDB" id="798298at2"/>
<evidence type="ECO:0000259" key="2">
    <source>
        <dbReference type="Pfam" id="PF13439"/>
    </source>
</evidence>
<dbReference type="Pfam" id="PF13439">
    <property type="entry name" value="Glyco_transf_4"/>
    <property type="match status" value="1"/>
</dbReference>
<feature type="domain" description="Glycosyltransferase subfamily 4-like N-terminal" evidence="2">
    <location>
        <begin position="16"/>
        <end position="179"/>
    </location>
</feature>
<proteinExistence type="predicted"/>
<dbReference type="RefSeq" id="WP_130935957.1">
    <property type="nucleotide sequence ID" value="NZ_BMEE01000001.1"/>
</dbReference>
<organism evidence="3 4">
    <name type="scientific">Hyunsoonleella pacifica</name>
    <dbReference type="NCBI Taxonomy" id="1080224"/>
    <lineage>
        <taxon>Bacteria</taxon>
        <taxon>Pseudomonadati</taxon>
        <taxon>Bacteroidota</taxon>
        <taxon>Flavobacteriia</taxon>
        <taxon>Flavobacteriales</taxon>
        <taxon>Flavobacteriaceae</taxon>
    </lineage>
</organism>
<dbReference type="PANTHER" id="PTHR12526">
    <property type="entry name" value="GLYCOSYLTRANSFERASE"/>
    <property type="match status" value="1"/>
</dbReference>
<reference evidence="3 4" key="1">
    <citation type="journal article" date="2015" name="Int. J. Syst. Evol. Microbiol.">
        <title>Hyunsoonleella pacifica sp. nov., isolated from seawater of South Pacific Gyre.</title>
        <authorList>
            <person name="Gao X."/>
            <person name="Zhang Z."/>
            <person name="Dai X."/>
            <person name="Zhang X.H."/>
        </authorList>
    </citation>
    <scope>NUCLEOTIDE SEQUENCE [LARGE SCALE GENOMIC DNA]</scope>
    <source>
        <strain evidence="3 4">SW033</strain>
    </source>
</reference>
<keyword evidence="4" id="KW-1185">Reference proteome</keyword>
<protein>
    <submittedName>
        <fullName evidence="3">Glycosyltransferase family 4 protein</fullName>
    </submittedName>
</protein>